<feature type="binding site" evidence="3">
    <location>
        <begin position="121"/>
        <end position="123"/>
    </location>
    <ligand>
        <name>dCTP</name>
        <dbReference type="ChEBI" id="CHEBI:61481"/>
    </ligand>
</feature>
<feature type="binding site" evidence="3">
    <location>
        <position position="156"/>
    </location>
    <ligand>
        <name>dCTP</name>
        <dbReference type="ChEBI" id="CHEBI:61481"/>
    </ligand>
</feature>
<dbReference type="Proteomes" id="UP000616595">
    <property type="component" value="Unassembled WGS sequence"/>
</dbReference>
<dbReference type="SUPFAM" id="SSF51283">
    <property type="entry name" value="dUTPase-like"/>
    <property type="match status" value="1"/>
</dbReference>
<reference evidence="4" key="2">
    <citation type="submission" date="2020-10" db="EMBL/GenBank/DDBJ databases">
        <title>Comparative genomics of the Acetobacterium genus.</title>
        <authorList>
            <person name="Marshall C."/>
            <person name="May H."/>
            <person name="Norman S."/>
        </authorList>
    </citation>
    <scope>NUCLEOTIDE SEQUENCE</scope>
    <source>
        <strain evidence="4">DER-2019</strain>
    </source>
</reference>
<evidence type="ECO:0000256" key="1">
    <source>
        <dbReference type="ARBA" id="ARBA00022801"/>
    </source>
</evidence>
<comment type="similarity">
    <text evidence="3">Belongs to the dCTP deaminase family.</text>
</comment>
<feature type="binding site" evidence="3">
    <location>
        <position position="113"/>
    </location>
    <ligand>
        <name>dCTP</name>
        <dbReference type="ChEBI" id="CHEBI:61481"/>
    </ligand>
</feature>
<keyword evidence="5" id="KW-1185">Reference proteome</keyword>
<dbReference type="HAMAP" id="MF_00146">
    <property type="entry name" value="dCTP_deaminase"/>
    <property type="match status" value="1"/>
</dbReference>
<dbReference type="EC" id="3.5.4.30" evidence="3"/>
<comment type="function">
    <text evidence="3">Bifunctional enzyme that catalyzes both the deamination of dCTP to dUTP and the hydrolysis of dUTP to dUMP without releasing the toxic dUTP intermediate.</text>
</comment>
<feature type="active site" description="Proton donor/acceptor" evidence="3">
    <location>
        <position position="123"/>
    </location>
</feature>
<reference evidence="4" key="1">
    <citation type="submission" date="2019-10" db="EMBL/GenBank/DDBJ databases">
        <authorList>
            <person name="Ross D.E."/>
            <person name="Gulliver D."/>
        </authorList>
    </citation>
    <scope>NUCLEOTIDE SEQUENCE</scope>
    <source>
        <strain evidence="4">DER-2019</strain>
    </source>
</reference>
<dbReference type="GO" id="GO:0008829">
    <property type="term" value="F:dCTP deaminase activity"/>
    <property type="evidence" value="ECO:0007669"/>
    <property type="project" value="InterPro"/>
</dbReference>
<evidence type="ECO:0000313" key="5">
    <source>
        <dbReference type="Proteomes" id="UP000616595"/>
    </source>
</evidence>
<evidence type="ECO:0000256" key="3">
    <source>
        <dbReference type="HAMAP-Rule" id="MF_00146"/>
    </source>
</evidence>
<feature type="binding site" evidence="3">
    <location>
        <begin position="96"/>
        <end position="101"/>
    </location>
    <ligand>
        <name>dCTP</name>
        <dbReference type="ChEBI" id="CHEBI:61481"/>
    </ligand>
</feature>
<dbReference type="EMBL" id="WJBD01000015">
    <property type="protein sequence ID" value="MBC3889137.1"/>
    <property type="molecule type" value="Genomic_DNA"/>
</dbReference>
<dbReference type="NCBIfam" id="TIGR02274">
    <property type="entry name" value="dCTP_deam"/>
    <property type="match status" value="1"/>
</dbReference>
<dbReference type="Pfam" id="PF22769">
    <property type="entry name" value="DCD"/>
    <property type="match status" value="1"/>
</dbReference>
<feature type="site" description="Important for bifunctional activity" evidence="3">
    <location>
        <begin position="110"/>
        <end position="111"/>
    </location>
</feature>
<dbReference type="PANTHER" id="PTHR42680:SF3">
    <property type="entry name" value="DCTP DEAMINASE"/>
    <property type="match status" value="1"/>
</dbReference>
<name>A0A923HXV5_9FIRM</name>
<keyword evidence="3" id="KW-0547">Nucleotide-binding</keyword>
<dbReference type="GO" id="GO:0033973">
    <property type="term" value="F:dCTP deaminase (dUMP-forming) activity"/>
    <property type="evidence" value="ECO:0007669"/>
    <property type="project" value="UniProtKB-UniRule"/>
</dbReference>
<keyword evidence="2 3" id="KW-0546">Nucleotide metabolism</keyword>
<proteinExistence type="inferred from homology"/>
<dbReference type="AlphaFoldDB" id="A0A923HXV5"/>
<comment type="caution">
    <text evidence="4">The sequence shown here is derived from an EMBL/GenBank/DDBJ whole genome shotgun (WGS) entry which is preliminary data.</text>
</comment>
<evidence type="ECO:0000256" key="2">
    <source>
        <dbReference type="ARBA" id="ARBA00023080"/>
    </source>
</evidence>
<dbReference type="InterPro" id="IPR033704">
    <property type="entry name" value="dUTPase_trimeric"/>
</dbReference>
<dbReference type="GO" id="GO:0015949">
    <property type="term" value="P:nucleobase-containing small molecule interconversion"/>
    <property type="evidence" value="ECO:0007669"/>
    <property type="project" value="TreeGrafter"/>
</dbReference>
<dbReference type="PANTHER" id="PTHR42680">
    <property type="entry name" value="DCTP DEAMINASE"/>
    <property type="match status" value="1"/>
</dbReference>
<comment type="pathway">
    <text evidence="3">Pyrimidine metabolism; dUMP biosynthesis; dUMP from dCTP: step 1/1.</text>
</comment>
<evidence type="ECO:0000313" key="4">
    <source>
        <dbReference type="EMBL" id="MBC3889137.1"/>
    </source>
</evidence>
<gene>
    <name evidence="3 4" type="primary">dcd</name>
    <name evidence="4" type="ORF">GH810_12505</name>
</gene>
<comment type="subunit">
    <text evidence="3">Homotrimer.</text>
</comment>
<dbReference type="OrthoDB" id="9780202at2"/>
<sequence>MILSDRTIYEYLEKGELVIDPLEKGQVQPASVDIRLGSSYLKLDENHFETMTLTDEIKYVSMEADEIIIPSNSFLLATTMEYIKLPCNLTAFVEGRSSVGRMGLFIQNAGWVDPGFEGEITLELYNANRLPIKLEKGRRICQLVFAQMDAVALNPYHGKYQKQRSAVGSRIFMDDEC</sequence>
<dbReference type="CDD" id="cd07557">
    <property type="entry name" value="trimeric_dUTPase"/>
    <property type="match status" value="1"/>
</dbReference>
<dbReference type="RefSeq" id="WP_148567608.1">
    <property type="nucleotide sequence ID" value="NZ_RXYA01000011.1"/>
</dbReference>
<feature type="binding site" evidence="3">
    <location>
        <position position="142"/>
    </location>
    <ligand>
        <name>dCTP</name>
        <dbReference type="ChEBI" id="CHEBI:61481"/>
    </ligand>
</feature>
<comment type="catalytic activity">
    <reaction evidence="3">
        <text>dCTP + 2 H2O = dUMP + NH4(+) + diphosphate</text>
        <dbReference type="Rhea" id="RHEA:19205"/>
        <dbReference type="ChEBI" id="CHEBI:15377"/>
        <dbReference type="ChEBI" id="CHEBI:28938"/>
        <dbReference type="ChEBI" id="CHEBI:33019"/>
        <dbReference type="ChEBI" id="CHEBI:61481"/>
        <dbReference type="ChEBI" id="CHEBI:246422"/>
        <dbReference type="EC" id="3.5.4.30"/>
    </reaction>
</comment>
<protein>
    <recommendedName>
        <fullName evidence="3">dCTP deaminase, dUMP-forming</fullName>
        <ecNumber evidence="3">3.5.4.30</ecNumber>
    </recommendedName>
    <alternativeName>
        <fullName evidence="3">Bifunctional dCTP deaminase:dUTPase</fullName>
    </alternativeName>
    <alternativeName>
        <fullName evidence="3">DCD-DUT</fullName>
    </alternativeName>
</protein>
<dbReference type="Gene3D" id="2.70.40.10">
    <property type="match status" value="1"/>
</dbReference>
<dbReference type="GO" id="GO:0000166">
    <property type="term" value="F:nucleotide binding"/>
    <property type="evidence" value="ECO:0007669"/>
    <property type="project" value="UniProtKB-KW"/>
</dbReference>
<feature type="binding site" evidence="3">
    <location>
        <position position="163"/>
    </location>
    <ligand>
        <name>dCTP</name>
        <dbReference type="ChEBI" id="CHEBI:61481"/>
    </ligand>
</feature>
<dbReference type="GO" id="GO:0006229">
    <property type="term" value="P:dUTP biosynthetic process"/>
    <property type="evidence" value="ECO:0007669"/>
    <property type="project" value="InterPro"/>
</dbReference>
<dbReference type="InterPro" id="IPR036157">
    <property type="entry name" value="dUTPase-like_sf"/>
</dbReference>
<keyword evidence="1 3" id="KW-0378">Hydrolase</keyword>
<accession>A0A923HXV5</accession>
<organism evidence="4 5">
    <name type="scientific">Acetobacterium paludosum</name>
    <dbReference type="NCBI Taxonomy" id="52693"/>
    <lineage>
        <taxon>Bacteria</taxon>
        <taxon>Bacillati</taxon>
        <taxon>Bacillota</taxon>
        <taxon>Clostridia</taxon>
        <taxon>Eubacteriales</taxon>
        <taxon>Eubacteriaceae</taxon>
        <taxon>Acetobacterium</taxon>
    </lineage>
</organism>
<dbReference type="InterPro" id="IPR011962">
    <property type="entry name" value="dCTP_deaminase"/>
</dbReference>
<feature type="binding site" evidence="3">
    <location>
        <position position="159"/>
    </location>
    <ligand>
        <name>dCTP</name>
        <dbReference type="ChEBI" id="CHEBI:61481"/>
    </ligand>
</feature>
<dbReference type="GO" id="GO:0006226">
    <property type="term" value="P:dUMP biosynthetic process"/>
    <property type="evidence" value="ECO:0007669"/>
    <property type="project" value="UniProtKB-UniRule"/>
</dbReference>